<feature type="compositionally biased region" description="Polar residues" evidence="1">
    <location>
        <begin position="640"/>
        <end position="678"/>
    </location>
</feature>
<feature type="compositionally biased region" description="Polar residues" evidence="1">
    <location>
        <begin position="538"/>
        <end position="549"/>
    </location>
</feature>
<evidence type="ECO:0000256" key="1">
    <source>
        <dbReference type="SAM" id="MobiDB-lite"/>
    </source>
</evidence>
<dbReference type="EMBL" id="GECU01029929">
    <property type="protein sequence ID" value="JAS77777.1"/>
    <property type="molecule type" value="Transcribed_RNA"/>
</dbReference>
<evidence type="ECO:0000313" key="2">
    <source>
        <dbReference type="EMBL" id="JAS77777.1"/>
    </source>
</evidence>
<feature type="region of interest" description="Disordered" evidence="1">
    <location>
        <begin position="640"/>
        <end position="688"/>
    </location>
</feature>
<feature type="compositionally biased region" description="Polar residues" evidence="1">
    <location>
        <begin position="222"/>
        <end position="238"/>
    </location>
</feature>
<proteinExistence type="predicted"/>
<dbReference type="AlphaFoldDB" id="A0A1B6HSW2"/>
<gene>
    <name evidence="2" type="ORF">g.24461</name>
</gene>
<feature type="region of interest" description="Disordered" evidence="1">
    <location>
        <begin position="482"/>
        <end position="549"/>
    </location>
</feature>
<protein>
    <submittedName>
        <fullName evidence="2">Uncharacterized protein</fullName>
    </submittedName>
</protein>
<sequence length="791" mass="86704">AYGYETDPDSYITDTPNVDGYSTRPGLPTTTTQLQTGSDSGVGTPQSQEGTQKLPGKTQLITGDLHDIYGYKTEPDSYLTDTQNNDRYSTQPGLPISGVGIPQSLGNTQKILDAPQLVAGKYPDTYGYESDPDQYVTDTQNNDGYSTQPGLPTSTTQQTQGNGYTSIQVAPVVDSGVGTPQSQDGIQILPGITQLIAGKYPDTYGYESDRDPYVTDMQNNAEYSTQPGLPTTNKQQKPGSVYPSKHVSPLFDAGVGTPQSQERTQKLPGITQLLARKYPDSYGYKTDPDLYVTDTPNVDDYLTRPELPITTTQLQPGSNDPPICETQLIGDSGVGTPQSHGNTQNLPDAPQLVAGKYPCTYGYETDPDSYVMNTPNVKGYSTRPTLPSTTTQLPPGSVYPSIHDARMVDSVVGLSESQLSTQNHPGEPVKFYQSGYQTNPYLYVTPTSSVDEYPRRPALPAEATQSIKGVVHTQTYGKPLVGDSRIGVTVPRGSTQSQSATPDSISIKTLYPSENESDPESYETSSLSVDGYSREPELSSTTTQHPESVYPSSYVTRVVDDSGIETTEPQEENENPHTFLDWNHPEKLLDRTENNENPEYFHRHNKPSLPGFRKIFNYFKEKSPTRTAHFVNMPPSYCRNSDTSLQESHQGFANTDQHNLRESSNGGDRSPDSSSTASDNEERNEEYSDDKVVSFYDGCVMTTSQFKDIVDSMKIPEECVLTVPHLFSGPLDKFSHVMKSFPSSVNSDEGFVQLPSGLLVPYHCYDYITFMHQSGSGSEPSGTLLSTGEYI</sequence>
<feature type="compositionally biased region" description="Low complexity" evidence="1">
    <location>
        <begin position="25"/>
        <end position="37"/>
    </location>
</feature>
<feature type="compositionally biased region" description="Polar residues" evidence="1">
    <location>
        <begin position="492"/>
        <end position="507"/>
    </location>
</feature>
<feature type="region of interest" description="Disordered" evidence="1">
    <location>
        <begin position="1"/>
        <end position="61"/>
    </location>
</feature>
<accession>A0A1B6HSW2</accession>
<feature type="non-terminal residue" evidence="2">
    <location>
        <position position="1"/>
    </location>
</feature>
<feature type="region of interest" description="Disordered" evidence="1">
    <location>
        <begin position="125"/>
        <end position="161"/>
    </location>
</feature>
<reference evidence="2" key="1">
    <citation type="submission" date="2015-11" db="EMBL/GenBank/DDBJ databases">
        <title>De novo transcriptome assembly of four potential Pierce s Disease insect vectors from Arizona vineyards.</title>
        <authorList>
            <person name="Tassone E.E."/>
        </authorList>
    </citation>
    <scope>NUCLEOTIDE SEQUENCE</scope>
</reference>
<feature type="region of interest" description="Disordered" evidence="1">
    <location>
        <begin position="222"/>
        <end position="242"/>
    </location>
</feature>
<organism evidence="2">
    <name type="scientific">Homalodisca liturata</name>
    <dbReference type="NCBI Taxonomy" id="320908"/>
    <lineage>
        <taxon>Eukaryota</taxon>
        <taxon>Metazoa</taxon>
        <taxon>Ecdysozoa</taxon>
        <taxon>Arthropoda</taxon>
        <taxon>Hexapoda</taxon>
        <taxon>Insecta</taxon>
        <taxon>Pterygota</taxon>
        <taxon>Neoptera</taxon>
        <taxon>Paraneoptera</taxon>
        <taxon>Hemiptera</taxon>
        <taxon>Auchenorrhyncha</taxon>
        <taxon>Membracoidea</taxon>
        <taxon>Cicadellidae</taxon>
        <taxon>Cicadellinae</taxon>
        <taxon>Proconiini</taxon>
        <taxon>Homalodisca</taxon>
    </lineage>
</organism>
<feature type="compositionally biased region" description="Polar residues" evidence="1">
    <location>
        <begin position="136"/>
        <end position="161"/>
    </location>
</feature>
<name>A0A1B6HSW2_9HEMI</name>
<feature type="compositionally biased region" description="Polar residues" evidence="1">
    <location>
        <begin position="38"/>
        <end position="51"/>
    </location>
</feature>
<feature type="non-terminal residue" evidence="2">
    <location>
        <position position="791"/>
    </location>
</feature>